<comment type="caution">
    <text evidence="1">The sequence shown here is derived from an EMBL/GenBank/DDBJ whole genome shotgun (WGS) entry which is preliminary data.</text>
</comment>
<protein>
    <submittedName>
        <fullName evidence="1">Uncharacterized protein</fullName>
    </submittedName>
</protein>
<name>A0A0F9C3E3_9ZZZZ</name>
<accession>A0A0F9C3E3</accession>
<reference evidence="1" key="1">
    <citation type="journal article" date="2015" name="Nature">
        <title>Complex archaea that bridge the gap between prokaryotes and eukaryotes.</title>
        <authorList>
            <person name="Spang A."/>
            <person name="Saw J.H."/>
            <person name="Jorgensen S.L."/>
            <person name="Zaremba-Niedzwiedzka K."/>
            <person name="Martijn J."/>
            <person name="Lind A.E."/>
            <person name="van Eijk R."/>
            <person name="Schleper C."/>
            <person name="Guy L."/>
            <person name="Ettema T.J."/>
        </authorList>
    </citation>
    <scope>NUCLEOTIDE SEQUENCE</scope>
</reference>
<gene>
    <name evidence="1" type="ORF">LCGC14_2452050</name>
</gene>
<organism evidence="1">
    <name type="scientific">marine sediment metagenome</name>
    <dbReference type="NCBI Taxonomy" id="412755"/>
    <lineage>
        <taxon>unclassified sequences</taxon>
        <taxon>metagenomes</taxon>
        <taxon>ecological metagenomes</taxon>
    </lineage>
</organism>
<dbReference type="AlphaFoldDB" id="A0A0F9C3E3"/>
<dbReference type="EMBL" id="LAZR01037964">
    <property type="protein sequence ID" value="KKL20782.1"/>
    <property type="molecule type" value="Genomic_DNA"/>
</dbReference>
<sequence>MRKLVILIALMFCPTLSAGNINKKLPDPVNLRSYGCIVNGPVWRTDHNDP</sequence>
<feature type="non-terminal residue" evidence="1">
    <location>
        <position position="50"/>
    </location>
</feature>
<proteinExistence type="predicted"/>
<evidence type="ECO:0000313" key="1">
    <source>
        <dbReference type="EMBL" id="KKL20782.1"/>
    </source>
</evidence>